<dbReference type="CDD" id="cd06558">
    <property type="entry name" value="crotonase-like"/>
    <property type="match status" value="1"/>
</dbReference>
<evidence type="ECO:0000256" key="1">
    <source>
        <dbReference type="ARBA" id="ARBA00001709"/>
    </source>
</evidence>
<feature type="domain" description="Enoyl-CoA hydratase/isomerase" evidence="4">
    <location>
        <begin position="21"/>
        <end position="362"/>
    </location>
</feature>
<proteinExistence type="predicted"/>
<dbReference type="Gene3D" id="3.90.226.10">
    <property type="entry name" value="2-enoyl-CoA Hydratase, Chain A, domain 1"/>
    <property type="match status" value="1"/>
</dbReference>
<evidence type="ECO:0000313" key="5">
    <source>
        <dbReference type="EMBL" id="ASJ23052.1"/>
    </source>
</evidence>
<dbReference type="InterPro" id="IPR045004">
    <property type="entry name" value="ECH_dom"/>
</dbReference>
<evidence type="ECO:0000256" key="3">
    <source>
        <dbReference type="ARBA" id="ARBA00022801"/>
    </source>
</evidence>
<evidence type="ECO:0000256" key="2">
    <source>
        <dbReference type="ARBA" id="ARBA00011915"/>
    </source>
</evidence>
<dbReference type="PANTHER" id="PTHR43176">
    <property type="entry name" value="3-HYDROXYISOBUTYRYL-COA HYDROLASE-RELATED"/>
    <property type="match status" value="1"/>
</dbReference>
<dbReference type="AlphaFoldDB" id="A0A248LEK2"/>
<organism evidence="5 6">
    <name type="scientific">Laribacter hongkongensis</name>
    <dbReference type="NCBI Taxonomy" id="168471"/>
    <lineage>
        <taxon>Bacteria</taxon>
        <taxon>Pseudomonadati</taxon>
        <taxon>Pseudomonadota</taxon>
        <taxon>Betaproteobacteria</taxon>
        <taxon>Neisseriales</taxon>
        <taxon>Aquaspirillaceae</taxon>
        <taxon>Laribacter</taxon>
    </lineage>
</organism>
<dbReference type="EMBL" id="CP022115">
    <property type="protein sequence ID" value="ASJ23052.1"/>
    <property type="molecule type" value="Genomic_DNA"/>
</dbReference>
<dbReference type="InterPro" id="IPR029045">
    <property type="entry name" value="ClpP/crotonase-like_dom_sf"/>
</dbReference>
<dbReference type="InterPro" id="IPR032259">
    <property type="entry name" value="HIBYL-CoA-H"/>
</dbReference>
<dbReference type="Proteomes" id="UP000197424">
    <property type="component" value="Chromosome"/>
</dbReference>
<evidence type="ECO:0000313" key="6">
    <source>
        <dbReference type="Proteomes" id="UP000197424"/>
    </source>
</evidence>
<protein>
    <recommendedName>
        <fullName evidence="2">3-hydroxyisobutyryl-CoA hydrolase</fullName>
        <ecNumber evidence="2">3.1.2.4</ecNumber>
    </recommendedName>
</protein>
<reference evidence="6" key="1">
    <citation type="submission" date="2017-06" db="EMBL/GenBank/DDBJ databases">
        <title>Whole genome sequence of Laribacter hongkongensis LHGZ1.</title>
        <authorList>
            <person name="Chen D."/>
            <person name="Wu H."/>
            <person name="Chen J."/>
        </authorList>
    </citation>
    <scope>NUCLEOTIDE SEQUENCE [LARGE SCALE GENOMIC DNA]</scope>
    <source>
        <strain evidence="6">LHGZ1</strain>
    </source>
</reference>
<dbReference type="OrthoDB" id="9790967at2"/>
<dbReference type="SUPFAM" id="SSF52096">
    <property type="entry name" value="ClpP/crotonase"/>
    <property type="match status" value="1"/>
</dbReference>
<dbReference type="GO" id="GO:0003860">
    <property type="term" value="F:3-hydroxyisobutyryl-CoA hydrolase activity"/>
    <property type="evidence" value="ECO:0007669"/>
    <property type="project" value="UniProtKB-EC"/>
</dbReference>
<gene>
    <name evidence="5" type="primary">paaG</name>
    <name evidence="5" type="ORF">LHGZ1_0221</name>
</gene>
<dbReference type="EC" id="3.1.2.4" evidence="2"/>
<dbReference type="GO" id="GO:0005829">
    <property type="term" value="C:cytosol"/>
    <property type="evidence" value="ECO:0007669"/>
    <property type="project" value="TreeGrafter"/>
</dbReference>
<dbReference type="PANTHER" id="PTHR43176:SF3">
    <property type="entry name" value="3-HYDROXYISOBUTYRYL-COA HYDROLASE, MITOCHONDRIAL"/>
    <property type="match status" value="1"/>
</dbReference>
<dbReference type="RefSeq" id="WP_088859890.1">
    <property type="nucleotide sequence ID" value="NZ_CP022115.1"/>
</dbReference>
<dbReference type="NCBIfam" id="NF004127">
    <property type="entry name" value="PRK05617.1"/>
    <property type="match status" value="1"/>
</dbReference>
<accession>A0A248LEK2</accession>
<dbReference type="Pfam" id="PF16113">
    <property type="entry name" value="ECH_2"/>
    <property type="match status" value="1"/>
</dbReference>
<comment type="catalytic activity">
    <reaction evidence="1">
        <text>3-hydroxy-2-methylpropanoyl-CoA + H2O = 3-hydroxy-2-methylpropanoate + CoA + H(+)</text>
        <dbReference type="Rhea" id="RHEA:20888"/>
        <dbReference type="ChEBI" id="CHEBI:11805"/>
        <dbReference type="ChEBI" id="CHEBI:15377"/>
        <dbReference type="ChEBI" id="CHEBI:15378"/>
        <dbReference type="ChEBI" id="CHEBI:57287"/>
        <dbReference type="ChEBI" id="CHEBI:57340"/>
        <dbReference type="EC" id="3.1.2.4"/>
    </reaction>
</comment>
<keyword evidence="3" id="KW-0378">Hydrolase</keyword>
<evidence type="ECO:0000259" key="4">
    <source>
        <dbReference type="Pfam" id="PF16113"/>
    </source>
</evidence>
<sequence>MNPVPSVIFSEQVTPGGQRIATALLNSERTLNALTLDMIRLLTERLTRWQHDPDIALIVLAGSGDKAFCAGGDIRALRRQLVEEPEPCPHPFATVYFTEEYALDYLIHACTKPVLVWGDGIVMGGGLGLLAGASHRVVTETTRMAMPEINIGLYPDVGGSWFLNRMPGRIGLFLGLTGAPLNAADCRYVDLADYAIAREHQLAIMAQLAATRWSEQPADNHVRLSELLAGFAARSVDIMPAGRLQAHFDRIQELTDAATLPALAARFATARDDVDVWLREAVRGFAAGCPTTAALTWEIRHRARHLSLAEVFRMELVLSVRCCSMGNFTEGVRARMVDKDNAPRWQPATLEDIRPDWLEQHFTSPWAESPLAHLGESA</sequence>
<name>A0A248LEK2_9NEIS</name>
<dbReference type="GO" id="GO:0006574">
    <property type="term" value="P:L-valine catabolic process"/>
    <property type="evidence" value="ECO:0007669"/>
    <property type="project" value="TreeGrafter"/>
</dbReference>